<evidence type="ECO:0000313" key="1">
    <source>
        <dbReference type="EMBL" id="AOT72303.1"/>
    </source>
</evidence>
<dbReference type="AlphaFoldDB" id="A0A1D8GN34"/>
<protein>
    <submittedName>
        <fullName evidence="1">Uncharacterized protein</fullName>
    </submittedName>
</protein>
<dbReference type="RefSeq" id="WP_069980612.1">
    <property type="nucleotide sequence ID" value="NZ_CP017269.1"/>
</dbReference>
<dbReference type="EMBL" id="CP017269">
    <property type="protein sequence ID" value="AOT72303.1"/>
    <property type="molecule type" value="Genomic_DNA"/>
</dbReference>
<dbReference type="KEGG" id="gfe:Gferi_23800"/>
<name>A0A1D8GN34_9FIRM</name>
<accession>A0A1D8GN34</accession>
<keyword evidence="2" id="KW-1185">Reference proteome</keyword>
<reference evidence="1 2" key="1">
    <citation type="submission" date="2016-09" db="EMBL/GenBank/DDBJ databases">
        <title>Genomic analysis reveals versatility of anaerobic energy metabolism of Geosporobacter ferrireducens IRF9 of phylum Firmicutes.</title>
        <authorList>
            <person name="Kim S.-J."/>
        </authorList>
    </citation>
    <scope>NUCLEOTIDE SEQUENCE [LARGE SCALE GENOMIC DNA]</scope>
    <source>
        <strain evidence="1 2">IRF9</strain>
    </source>
</reference>
<sequence>MLLEGFAHKHEVVKESENWKLGDHEMIEQYLLEDYEFNGNTEIVQLLSIIHEDNIKEQE</sequence>
<dbReference type="Proteomes" id="UP000095743">
    <property type="component" value="Chromosome"/>
</dbReference>
<proteinExistence type="predicted"/>
<organism evidence="1 2">
    <name type="scientific">Geosporobacter ferrireducens</name>
    <dbReference type="NCBI Taxonomy" id="1424294"/>
    <lineage>
        <taxon>Bacteria</taxon>
        <taxon>Bacillati</taxon>
        <taxon>Bacillota</taxon>
        <taxon>Clostridia</taxon>
        <taxon>Peptostreptococcales</taxon>
        <taxon>Thermotaleaceae</taxon>
        <taxon>Geosporobacter</taxon>
    </lineage>
</organism>
<evidence type="ECO:0000313" key="2">
    <source>
        <dbReference type="Proteomes" id="UP000095743"/>
    </source>
</evidence>
<gene>
    <name evidence="1" type="ORF">Gferi_23800</name>
</gene>